<protein>
    <recommendedName>
        <fullName evidence="2">Negative regulator of flagellin synthesis</fullName>
    </recommendedName>
    <alternativeName>
        <fullName evidence="8">Anti-sigma-28 factor</fullName>
    </alternativeName>
</protein>
<dbReference type="Proteomes" id="UP000625568">
    <property type="component" value="Chromosome 2"/>
</dbReference>
<evidence type="ECO:0000256" key="2">
    <source>
        <dbReference type="ARBA" id="ARBA00017823"/>
    </source>
</evidence>
<dbReference type="GO" id="GO:0045892">
    <property type="term" value="P:negative regulation of DNA-templated transcription"/>
    <property type="evidence" value="ECO:0007669"/>
    <property type="project" value="InterPro"/>
</dbReference>
<name>A0A892IHK7_9BURK</name>
<gene>
    <name evidence="11" type="primary">flgM</name>
    <name evidence="11" type="ORF">I6K02_20335</name>
</gene>
<feature type="region of interest" description="Disordered" evidence="9">
    <location>
        <begin position="15"/>
        <end position="44"/>
    </location>
</feature>
<keyword evidence="3" id="KW-0678">Repressor</keyword>
<evidence type="ECO:0000256" key="7">
    <source>
        <dbReference type="ARBA" id="ARBA00024739"/>
    </source>
</evidence>
<evidence type="ECO:0000313" key="12">
    <source>
        <dbReference type="Proteomes" id="UP000625568"/>
    </source>
</evidence>
<comment type="similarity">
    <text evidence="1">Belongs to the FlgM family.</text>
</comment>
<organism evidence="11 12">
    <name type="scientific">Burkholderia dolosa</name>
    <dbReference type="NCBI Taxonomy" id="152500"/>
    <lineage>
        <taxon>Bacteria</taxon>
        <taxon>Pseudomonadati</taxon>
        <taxon>Pseudomonadota</taxon>
        <taxon>Betaproteobacteria</taxon>
        <taxon>Burkholderiales</taxon>
        <taxon>Burkholderiaceae</taxon>
        <taxon>Burkholderia</taxon>
        <taxon>Burkholderia cepacia complex</taxon>
    </lineage>
</organism>
<evidence type="ECO:0000256" key="1">
    <source>
        <dbReference type="ARBA" id="ARBA00005322"/>
    </source>
</evidence>
<dbReference type="RefSeq" id="WP_006766961.1">
    <property type="nucleotide sequence ID" value="NZ_CABVPR010000066.1"/>
</dbReference>
<sequence>MVRITNEARPIEMINKADTAETGSVRASTPAPVAARQPSTSDVPTLAAGRAGLKEAADVDSERVAKIKAALEAGEIPFDAAAVATHVCAFHRRGGR</sequence>
<keyword evidence="11" id="KW-0966">Cell projection</keyword>
<dbReference type="GO" id="GO:0044781">
    <property type="term" value="P:bacterial-type flagellum organization"/>
    <property type="evidence" value="ECO:0007669"/>
    <property type="project" value="UniProtKB-KW"/>
</dbReference>
<dbReference type="NCBIfam" id="TIGR03824">
    <property type="entry name" value="FlgM_jcvi"/>
    <property type="match status" value="1"/>
</dbReference>
<dbReference type="InterPro" id="IPR031316">
    <property type="entry name" value="FlgM_C"/>
</dbReference>
<evidence type="ECO:0000313" key="11">
    <source>
        <dbReference type="EMBL" id="QRO80657.1"/>
    </source>
</evidence>
<keyword evidence="4" id="KW-1005">Bacterial flagellum biogenesis</keyword>
<keyword evidence="6" id="KW-0804">Transcription</keyword>
<evidence type="ECO:0000256" key="6">
    <source>
        <dbReference type="ARBA" id="ARBA00023163"/>
    </source>
</evidence>
<keyword evidence="11" id="KW-0969">Cilium</keyword>
<dbReference type="GeneID" id="93130640"/>
<dbReference type="InterPro" id="IPR007412">
    <property type="entry name" value="FlgM"/>
</dbReference>
<feature type="domain" description="Anti-sigma-28 factor FlgM C-terminal" evidence="10">
    <location>
        <begin position="47"/>
        <end position="84"/>
    </location>
</feature>
<dbReference type="InterPro" id="IPR035890">
    <property type="entry name" value="Anti-sigma-28_factor_FlgM_sf"/>
</dbReference>
<keyword evidence="5" id="KW-0805">Transcription regulation</keyword>
<dbReference type="SUPFAM" id="SSF101498">
    <property type="entry name" value="Anti-sigma factor FlgM"/>
    <property type="match status" value="1"/>
</dbReference>
<keyword evidence="11" id="KW-0282">Flagellum</keyword>
<dbReference type="EMBL" id="CP069483">
    <property type="protein sequence ID" value="QRO80657.1"/>
    <property type="molecule type" value="Genomic_DNA"/>
</dbReference>
<evidence type="ECO:0000256" key="9">
    <source>
        <dbReference type="SAM" id="MobiDB-lite"/>
    </source>
</evidence>
<evidence type="ECO:0000259" key="10">
    <source>
        <dbReference type="Pfam" id="PF04316"/>
    </source>
</evidence>
<evidence type="ECO:0000256" key="4">
    <source>
        <dbReference type="ARBA" id="ARBA00022795"/>
    </source>
</evidence>
<proteinExistence type="inferred from homology"/>
<keyword evidence="12" id="KW-1185">Reference proteome</keyword>
<reference evidence="11 12" key="1">
    <citation type="submission" date="2021-02" db="EMBL/GenBank/DDBJ databases">
        <title>FDA dAtabase for Regulatory Grade micrObial Sequences (FDA-ARGOS): Supporting development and validation of Infectious Disease Dx tests.</title>
        <authorList>
            <person name="Minogue T."/>
            <person name="Wolcott M."/>
            <person name="Wasieloski L."/>
            <person name="Aguilar W."/>
            <person name="Moore D."/>
            <person name="Jaissle J."/>
            <person name="Tallon L."/>
            <person name="Sadzewicz L."/>
            <person name="Zhao X."/>
            <person name="Boylan J."/>
            <person name="Ott S."/>
            <person name="Bowen H."/>
            <person name="Vavikolanu K."/>
            <person name="Mehta A."/>
            <person name="Aluvathingal J."/>
            <person name="Nadendla S."/>
            <person name="Yan Y."/>
            <person name="Sichtig H."/>
        </authorList>
    </citation>
    <scope>NUCLEOTIDE SEQUENCE [LARGE SCALE GENOMIC DNA]</scope>
    <source>
        <strain evidence="11 12">FDAARGOS_1272</strain>
    </source>
</reference>
<comment type="function">
    <text evidence="7">Responsible for the coupling of flagellin expression to flagellar assembly by preventing expression of the flagellin genes when a component of the middle class of proteins is defective. It negatively regulates flagellar genes by inhibiting the activity of FliA by directly binding to FliA.</text>
</comment>
<dbReference type="Pfam" id="PF04316">
    <property type="entry name" value="FlgM"/>
    <property type="match status" value="1"/>
</dbReference>
<dbReference type="AlphaFoldDB" id="A0A892IHK7"/>
<accession>A0A892IHK7</accession>
<evidence type="ECO:0000256" key="5">
    <source>
        <dbReference type="ARBA" id="ARBA00023015"/>
    </source>
</evidence>
<evidence type="ECO:0000256" key="8">
    <source>
        <dbReference type="ARBA" id="ARBA00030117"/>
    </source>
</evidence>
<evidence type="ECO:0000256" key="3">
    <source>
        <dbReference type="ARBA" id="ARBA00022491"/>
    </source>
</evidence>